<dbReference type="RefSeq" id="WP_264281815.1">
    <property type="nucleotide sequence ID" value="NZ_CP107006.1"/>
</dbReference>
<name>A0ABY6J2D1_9BACT</name>
<feature type="signal peptide" evidence="8">
    <location>
        <begin position="1"/>
        <end position="19"/>
    </location>
</feature>
<sequence length="877" mass="100059">MKQLLLSVCFIIVLSNSTAGQSVGWLMKGFPANHIYKPPDTATALRMIKLASACLFKAGELAVDLDSAAVLLRNARKVFEAVNYTPGLNLVRPIEINLAREQLNFPMLKTFFSGTDIQEKIMVSKLLTWAYWDQHKKDSISADSALLYAKMMERLAVENRFPAMANEAQYYIARSYLAMGNLTQFKVHMLVMAKYHADRNELRSELDVWGVLNSFLKNRDTVAPSRFEVNQRRLILARKLGIREIEVDALFRLGEQYSQRGRRTEAEKVLMEAYEKHVPAGPVKLYSILDLLTRLHQSGGNADKAIHYAWATLESAIKATDNKLTHDNYRLRLGEVLTNFGRNELFYEMMSDYIEGTPEQQATSWFYILNHAAGLLYRKNPAKALAYLQDRQTNLPAHPFYRALANKMAGQISLDLKNVAGARKYMLAALADSSALYANSSSYLLADIYLYLAQMAGMEQQYDEVLKYIEHADRVPKSLVPLSRELASEHMRFKVDSIRGNFDGALLHHIRFKMLSDSINNLEKIGQMEELNIRYKTAEQNRTLGERAREIAWLTNETRLRDSLLYATKFNAAREDTFQLQRIDAANQLARLRGDSLHNSQEVNRFLSSKWDLQNDLLEQTRRTHNLTVTGAVLLALLLLLGYNRYRLKQRSNRQLQMQQKVIQTKNQSLEKLVTEKEWLLKEVHHRVKNNLQVVASLLNIQSFYLRDDSAISAIRDSQRRVNAISLIHKKLYQSDNSAMINMPQYIKELLSCLYEYSEGERDIQFRTDVADVTLSIREALPIGLILNEAVTNAFKYAFEKSGIITITLKPEEEGSMLLSIADNGRGLTIEVGEDTPPSLGISLMQGLAKDLEGEFQMLDRNGTTIIVRFPLEVLIT</sequence>
<dbReference type="PANTHER" id="PTHR41523">
    <property type="entry name" value="TWO-COMPONENT SYSTEM SENSOR PROTEIN"/>
    <property type="match status" value="1"/>
</dbReference>
<evidence type="ECO:0000259" key="9">
    <source>
        <dbReference type="PROSITE" id="PS50109"/>
    </source>
</evidence>
<evidence type="ECO:0000313" key="11">
    <source>
        <dbReference type="Proteomes" id="UP001162741"/>
    </source>
</evidence>
<dbReference type="Gene3D" id="3.30.565.10">
    <property type="entry name" value="Histidine kinase-like ATPase, C-terminal domain"/>
    <property type="match status" value="1"/>
</dbReference>
<evidence type="ECO:0000256" key="3">
    <source>
        <dbReference type="ARBA" id="ARBA00022553"/>
    </source>
</evidence>
<accession>A0ABY6J2D1</accession>
<dbReference type="Pfam" id="PF07568">
    <property type="entry name" value="HisKA_2"/>
    <property type="match status" value="1"/>
</dbReference>
<evidence type="ECO:0000256" key="1">
    <source>
        <dbReference type="ARBA" id="ARBA00000085"/>
    </source>
</evidence>
<dbReference type="EMBL" id="CP107006">
    <property type="protein sequence ID" value="UYQ93815.1"/>
    <property type="molecule type" value="Genomic_DNA"/>
</dbReference>
<dbReference type="GO" id="GO:0016301">
    <property type="term" value="F:kinase activity"/>
    <property type="evidence" value="ECO:0007669"/>
    <property type="project" value="UniProtKB-KW"/>
</dbReference>
<keyword evidence="7" id="KW-0067">ATP-binding</keyword>
<dbReference type="InterPro" id="IPR011495">
    <property type="entry name" value="Sig_transdc_His_kin_sub2_dim/P"/>
</dbReference>
<feature type="chain" id="PRO_5045543671" description="histidine kinase" evidence="8">
    <location>
        <begin position="20"/>
        <end position="877"/>
    </location>
</feature>
<organism evidence="10 11">
    <name type="scientific">Chitinophaga horti</name>
    <dbReference type="NCBI Taxonomy" id="2920382"/>
    <lineage>
        <taxon>Bacteria</taxon>
        <taxon>Pseudomonadati</taxon>
        <taxon>Bacteroidota</taxon>
        <taxon>Chitinophagia</taxon>
        <taxon>Chitinophagales</taxon>
        <taxon>Chitinophagaceae</taxon>
        <taxon>Chitinophaga</taxon>
    </lineage>
</organism>
<dbReference type="Gene3D" id="1.25.40.10">
    <property type="entry name" value="Tetratricopeptide repeat domain"/>
    <property type="match status" value="1"/>
</dbReference>
<dbReference type="EC" id="2.7.13.3" evidence="2"/>
<evidence type="ECO:0000256" key="4">
    <source>
        <dbReference type="ARBA" id="ARBA00022679"/>
    </source>
</evidence>
<dbReference type="Proteomes" id="UP001162741">
    <property type="component" value="Chromosome"/>
</dbReference>
<dbReference type="SMART" id="SM00387">
    <property type="entry name" value="HATPase_c"/>
    <property type="match status" value="1"/>
</dbReference>
<dbReference type="SUPFAM" id="SSF55874">
    <property type="entry name" value="ATPase domain of HSP90 chaperone/DNA topoisomerase II/histidine kinase"/>
    <property type="match status" value="1"/>
</dbReference>
<keyword evidence="11" id="KW-1185">Reference proteome</keyword>
<dbReference type="InterPro" id="IPR011990">
    <property type="entry name" value="TPR-like_helical_dom_sf"/>
</dbReference>
<evidence type="ECO:0000313" key="10">
    <source>
        <dbReference type="EMBL" id="UYQ93815.1"/>
    </source>
</evidence>
<dbReference type="Gene3D" id="3.30.450.20">
    <property type="entry name" value="PAS domain"/>
    <property type="match status" value="1"/>
</dbReference>
<keyword evidence="3" id="KW-0597">Phosphoprotein</keyword>
<dbReference type="InterPro" id="IPR003594">
    <property type="entry name" value="HATPase_dom"/>
</dbReference>
<dbReference type="PROSITE" id="PS50109">
    <property type="entry name" value="HIS_KIN"/>
    <property type="match status" value="1"/>
</dbReference>
<proteinExistence type="predicted"/>
<dbReference type="InterPro" id="IPR036890">
    <property type="entry name" value="HATPase_C_sf"/>
</dbReference>
<dbReference type="PANTHER" id="PTHR41523:SF8">
    <property type="entry name" value="ETHYLENE RESPONSE SENSOR PROTEIN"/>
    <property type="match status" value="1"/>
</dbReference>
<evidence type="ECO:0000256" key="7">
    <source>
        <dbReference type="ARBA" id="ARBA00022840"/>
    </source>
</evidence>
<reference evidence="10" key="1">
    <citation type="submission" date="2022-10" db="EMBL/GenBank/DDBJ databases">
        <title>Chitinophaga sp. nov., isolated from soil.</title>
        <authorList>
            <person name="Jeon C.O."/>
        </authorList>
    </citation>
    <scope>NUCLEOTIDE SEQUENCE</scope>
    <source>
        <strain evidence="10">R8</strain>
    </source>
</reference>
<dbReference type="SUPFAM" id="SSF48452">
    <property type="entry name" value="TPR-like"/>
    <property type="match status" value="1"/>
</dbReference>
<comment type="catalytic activity">
    <reaction evidence="1">
        <text>ATP + protein L-histidine = ADP + protein N-phospho-L-histidine.</text>
        <dbReference type="EC" id="2.7.13.3"/>
    </reaction>
</comment>
<evidence type="ECO:0000256" key="8">
    <source>
        <dbReference type="SAM" id="SignalP"/>
    </source>
</evidence>
<dbReference type="Pfam" id="PF02518">
    <property type="entry name" value="HATPase_c"/>
    <property type="match status" value="1"/>
</dbReference>
<dbReference type="InterPro" id="IPR005467">
    <property type="entry name" value="His_kinase_dom"/>
</dbReference>
<keyword evidence="5" id="KW-0547">Nucleotide-binding</keyword>
<gene>
    <name evidence="10" type="ORF">MKQ68_01735</name>
</gene>
<keyword evidence="8" id="KW-0732">Signal</keyword>
<protein>
    <recommendedName>
        <fullName evidence="2">histidine kinase</fullName>
        <ecNumber evidence="2">2.7.13.3</ecNumber>
    </recommendedName>
</protein>
<feature type="domain" description="Histidine kinase" evidence="9">
    <location>
        <begin position="683"/>
        <end position="874"/>
    </location>
</feature>
<evidence type="ECO:0000256" key="6">
    <source>
        <dbReference type="ARBA" id="ARBA00022777"/>
    </source>
</evidence>
<keyword evidence="4" id="KW-0808">Transferase</keyword>
<keyword evidence="6 10" id="KW-0418">Kinase</keyword>
<evidence type="ECO:0000256" key="2">
    <source>
        <dbReference type="ARBA" id="ARBA00012438"/>
    </source>
</evidence>
<evidence type="ECO:0000256" key="5">
    <source>
        <dbReference type="ARBA" id="ARBA00022741"/>
    </source>
</evidence>